<evidence type="ECO:0000256" key="3">
    <source>
        <dbReference type="SAM" id="Phobius"/>
    </source>
</evidence>
<comment type="caution">
    <text evidence="4">The sequence shown here is derived from an EMBL/GenBank/DDBJ whole genome shotgun (WGS) entry which is preliminary data.</text>
</comment>
<evidence type="ECO:0000313" key="5">
    <source>
        <dbReference type="Proteomes" id="UP000054937"/>
    </source>
</evidence>
<sequence length="199" mass="22859">MNINEQKLNNQQKQSHSKKPGPLKQNFDYDAIILGGVIFTGILILLILGKVLYNKIKAIKQVVLEAEKKQENYKKKQEKNKIKTSRQLFSQSKLNNKIEELQNNKSICSSNNLFPLMNESAQTSPTLCRSICERIQENIHIQLDSPQILEQCTEEGQCTENTSKNAHKNRLQSFNNKQSQLTKNNSEIKNFNIILNKAM</sequence>
<evidence type="ECO:0000256" key="2">
    <source>
        <dbReference type="SAM" id="MobiDB-lite"/>
    </source>
</evidence>
<evidence type="ECO:0000313" key="4">
    <source>
        <dbReference type="EMBL" id="KRX04020.1"/>
    </source>
</evidence>
<protein>
    <recommendedName>
        <fullName evidence="6">Transmembrane protein</fullName>
    </recommendedName>
</protein>
<feature type="region of interest" description="Disordered" evidence="2">
    <location>
        <begin position="1"/>
        <end position="22"/>
    </location>
</feature>
<feature type="transmembrane region" description="Helical" evidence="3">
    <location>
        <begin position="31"/>
        <end position="53"/>
    </location>
</feature>
<dbReference type="AlphaFoldDB" id="A0A0V0QPE3"/>
<proteinExistence type="predicted"/>
<dbReference type="EMBL" id="LDAU01000122">
    <property type="protein sequence ID" value="KRX04020.1"/>
    <property type="molecule type" value="Genomic_DNA"/>
</dbReference>
<keyword evidence="3" id="KW-0472">Membrane</keyword>
<keyword evidence="3" id="KW-0812">Transmembrane</keyword>
<dbReference type="Proteomes" id="UP000054937">
    <property type="component" value="Unassembled WGS sequence"/>
</dbReference>
<dbReference type="InParanoid" id="A0A0V0QPE3"/>
<keyword evidence="1" id="KW-0175">Coiled coil</keyword>
<organism evidence="4 5">
    <name type="scientific">Pseudocohnilembus persalinus</name>
    <name type="common">Ciliate</name>
    <dbReference type="NCBI Taxonomy" id="266149"/>
    <lineage>
        <taxon>Eukaryota</taxon>
        <taxon>Sar</taxon>
        <taxon>Alveolata</taxon>
        <taxon>Ciliophora</taxon>
        <taxon>Intramacronucleata</taxon>
        <taxon>Oligohymenophorea</taxon>
        <taxon>Scuticociliatia</taxon>
        <taxon>Philasterida</taxon>
        <taxon>Pseudocohnilembidae</taxon>
        <taxon>Pseudocohnilembus</taxon>
    </lineage>
</organism>
<keyword evidence="5" id="KW-1185">Reference proteome</keyword>
<reference evidence="4 5" key="1">
    <citation type="journal article" date="2015" name="Sci. Rep.">
        <title>Genome of the facultative scuticociliatosis pathogen Pseudocohnilembus persalinus provides insight into its virulence through horizontal gene transfer.</title>
        <authorList>
            <person name="Xiong J."/>
            <person name="Wang G."/>
            <person name="Cheng J."/>
            <person name="Tian M."/>
            <person name="Pan X."/>
            <person name="Warren A."/>
            <person name="Jiang C."/>
            <person name="Yuan D."/>
            <person name="Miao W."/>
        </authorList>
    </citation>
    <scope>NUCLEOTIDE SEQUENCE [LARGE SCALE GENOMIC DNA]</scope>
    <source>
        <strain evidence="4">36N120E</strain>
    </source>
</reference>
<evidence type="ECO:0000256" key="1">
    <source>
        <dbReference type="SAM" id="Coils"/>
    </source>
</evidence>
<name>A0A0V0QPE3_PSEPJ</name>
<feature type="coiled-coil region" evidence="1">
    <location>
        <begin position="56"/>
        <end position="111"/>
    </location>
</feature>
<evidence type="ECO:0008006" key="6">
    <source>
        <dbReference type="Google" id="ProtNLM"/>
    </source>
</evidence>
<accession>A0A0V0QPE3</accession>
<gene>
    <name evidence="4" type="ORF">PPERSA_12467</name>
</gene>
<keyword evidence="3" id="KW-1133">Transmembrane helix</keyword>
<feature type="compositionally biased region" description="Polar residues" evidence="2">
    <location>
        <begin position="1"/>
        <end position="14"/>
    </location>
</feature>